<feature type="transmembrane region" description="Helical" evidence="5">
    <location>
        <begin position="58"/>
        <end position="82"/>
    </location>
</feature>
<dbReference type="PIRSF" id="PIRSF006060">
    <property type="entry name" value="AA_transporter"/>
    <property type="match status" value="1"/>
</dbReference>
<reference evidence="7" key="1">
    <citation type="submission" date="2025-08" db="UniProtKB">
        <authorList>
            <consortium name="RefSeq"/>
        </authorList>
    </citation>
    <scope>IDENTIFICATION</scope>
    <source>
        <tissue evidence="7">Testes</tissue>
    </source>
</reference>
<feature type="transmembrane region" description="Helical" evidence="5">
    <location>
        <begin position="248"/>
        <end position="271"/>
    </location>
</feature>
<gene>
    <name evidence="7" type="primary">LOC100368313</name>
</gene>
<comment type="subcellular location">
    <subcellularLocation>
        <location evidence="1">Membrane</location>
        <topology evidence="1">Multi-pass membrane protein</topology>
    </subcellularLocation>
</comment>
<name>A0ABM0LVE8_SACKO</name>
<dbReference type="Pfam" id="PF13520">
    <property type="entry name" value="AA_permease_2"/>
    <property type="match status" value="1"/>
</dbReference>
<dbReference type="InterPro" id="IPR050598">
    <property type="entry name" value="AminoAcid_Transporter"/>
</dbReference>
<feature type="transmembrane region" description="Helical" evidence="5">
    <location>
        <begin position="213"/>
        <end position="236"/>
    </location>
</feature>
<feature type="transmembrane region" description="Helical" evidence="5">
    <location>
        <begin position="171"/>
        <end position="193"/>
    </location>
</feature>
<organism evidence="6 7">
    <name type="scientific">Saccoglossus kowalevskii</name>
    <name type="common">Acorn worm</name>
    <dbReference type="NCBI Taxonomy" id="10224"/>
    <lineage>
        <taxon>Eukaryota</taxon>
        <taxon>Metazoa</taxon>
        <taxon>Hemichordata</taxon>
        <taxon>Enteropneusta</taxon>
        <taxon>Harrimaniidae</taxon>
        <taxon>Saccoglossus</taxon>
    </lineage>
</organism>
<evidence type="ECO:0000256" key="1">
    <source>
        <dbReference type="ARBA" id="ARBA00004141"/>
    </source>
</evidence>
<feature type="transmembrane region" description="Helical" evidence="5">
    <location>
        <begin position="374"/>
        <end position="392"/>
    </location>
</feature>
<keyword evidence="3 5" id="KW-1133">Transmembrane helix</keyword>
<feature type="transmembrane region" description="Helical" evidence="5">
    <location>
        <begin position="103"/>
        <end position="133"/>
    </location>
</feature>
<evidence type="ECO:0000256" key="3">
    <source>
        <dbReference type="ARBA" id="ARBA00022989"/>
    </source>
</evidence>
<keyword evidence="6" id="KW-1185">Reference proteome</keyword>
<evidence type="ECO:0000313" key="6">
    <source>
        <dbReference type="Proteomes" id="UP000694865"/>
    </source>
</evidence>
<proteinExistence type="predicted"/>
<evidence type="ECO:0000313" key="7">
    <source>
        <dbReference type="RefSeq" id="XP_006811739.1"/>
    </source>
</evidence>
<feature type="transmembrane region" description="Helical" evidence="5">
    <location>
        <begin position="344"/>
        <end position="362"/>
    </location>
</feature>
<sequence>MEQMEEFPQDPDVKGENDAVAMKKEFRLFSSICIIVGSIVGSGIFISPKGVLYYSGSVGTALIVWAACGIIALLGALCYAELGSSFPKSGADYTYMNEAFGPFVAYLELWVSVIIVSPATIAIVSQTFAVYVIVPFYPDCVPPSWVVILVSEACIICVYTYNCVTVRGAAWVQNICTVFKVLGLGIIILVGVVRLCQGETQYLNFEGPGTNVFRLSLAFFNGLYSYMGWSILNAVTEEMNNPKRDFPIAVSFSMITITIIYVMANISYFTVMSPMEVLQSPAVAVTFGDQVLGNFAWLMPVTVALSTFGSNNGSVLGFSRLVFVAARDGMLPDLLSMVNIRYNTPMPAIISGMILSIIYGLYPDVGVLVNYTGFAYWLFVGIVVTGLLWLRYKQPNRERPFKVPIGIAIFFALFCYFLVFLSIFIATMEAVIGTVIFLTGIPVYFYGVVWKSKPRWLKNILDTGLRCGQKIMLVVRQEKKTY</sequence>
<accession>A0ABM0LVE8</accession>
<dbReference type="InterPro" id="IPR002293">
    <property type="entry name" value="AA/rel_permease1"/>
</dbReference>
<protein>
    <submittedName>
        <fullName evidence="7">Y+L amino acid transporter 2-like</fullName>
    </submittedName>
</protein>
<evidence type="ECO:0000256" key="5">
    <source>
        <dbReference type="SAM" id="Phobius"/>
    </source>
</evidence>
<evidence type="ECO:0000256" key="2">
    <source>
        <dbReference type="ARBA" id="ARBA00022692"/>
    </source>
</evidence>
<dbReference type="PANTHER" id="PTHR11785:SF528">
    <property type="entry name" value="AMINO ACID TRANSPORTER PROTEIN JHI-21"/>
    <property type="match status" value="1"/>
</dbReference>
<keyword evidence="2 5" id="KW-0812">Transmembrane</keyword>
<feature type="transmembrane region" description="Helical" evidence="5">
    <location>
        <begin position="431"/>
        <end position="450"/>
    </location>
</feature>
<dbReference type="GeneID" id="100368313"/>
<feature type="transmembrane region" description="Helical" evidence="5">
    <location>
        <begin position="404"/>
        <end position="425"/>
    </location>
</feature>
<evidence type="ECO:0000256" key="4">
    <source>
        <dbReference type="ARBA" id="ARBA00023136"/>
    </source>
</evidence>
<dbReference type="RefSeq" id="XP_006811739.1">
    <property type="nucleotide sequence ID" value="XM_006811676.1"/>
</dbReference>
<feature type="transmembrane region" description="Helical" evidence="5">
    <location>
        <begin position="28"/>
        <end position="46"/>
    </location>
</feature>
<dbReference type="PANTHER" id="PTHR11785">
    <property type="entry name" value="AMINO ACID TRANSPORTER"/>
    <property type="match status" value="1"/>
</dbReference>
<dbReference type="Proteomes" id="UP000694865">
    <property type="component" value="Unplaced"/>
</dbReference>
<keyword evidence="4 5" id="KW-0472">Membrane</keyword>
<feature type="transmembrane region" description="Helical" evidence="5">
    <location>
        <begin position="145"/>
        <end position="164"/>
    </location>
</feature>
<dbReference type="Gene3D" id="1.20.1740.10">
    <property type="entry name" value="Amino acid/polyamine transporter I"/>
    <property type="match status" value="1"/>
</dbReference>
<feature type="transmembrane region" description="Helical" evidence="5">
    <location>
        <begin position="297"/>
        <end position="323"/>
    </location>
</feature>